<dbReference type="Proteomes" id="UP001642484">
    <property type="component" value="Unassembled WGS sequence"/>
</dbReference>
<comment type="caution">
    <text evidence="2">The sequence shown here is derived from an EMBL/GenBank/DDBJ whole genome shotgun (WGS) entry which is preliminary data.</text>
</comment>
<proteinExistence type="predicted"/>
<keyword evidence="3" id="KW-1185">Reference proteome</keyword>
<organism evidence="2 3">
    <name type="scientific">Durusdinium trenchii</name>
    <dbReference type="NCBI Taxonomy" id="1381693"/>
    <lineage>
        <taxon>Eukaryota</taxon>
        <taxon>Sar</taxon>
        <taxon>Alveolata</taxon>
        <taxon>Dinophyceae</taxon>
        <taxon>Suessiales</taxon>
        <taxon>Symbiodiniaceae</taxon>
        <taxon>Durusdinium</taxon>
    </lineage>
</organism>
<reference evidence="2 3" key="1">
    <citation type="submission" date="2024-02" db="EMBL/GenBank/DDBJ databases">
        <authorList>
            <person name="Chen Y."/>
            <person name="Shah S."/>
            <person name="Dougan E. K."/>
            <person name="Thang M."/>
            <person name="Chan C."/>
        </authorList>
    </citation>
    <scope>NUCLEOTIDE SEQUENCE [LARGE SCALE GENOMIC DNA]</scope>
</reference>
<gene>
    <name evidence="2" type="ORF">CCMP2556_LOCUS24672</name>
</gene>
<name>A0ABP0MAQ0_9DINO</name>
<feature type="region of interest" description="Disordered" evidence="1">
    <location>
        <begin position="155"/>
        <end position="179"/>
    </location>
</feature>
<evidence type="ECO:0000313" key="2">
    <source>
        <dbReference type="EMBL" id="CAK9047794.1"/>
    </source>
</evidence>
<evidence type="ECO:0000256" key="1">
    <source>
        <dbReference type="SAM" id="MobiDB-lite"/>
    </source>
</evidence>
<accession>A0ABP0MAQ0</accession>
<protein>
    <submittedName>
        <fullName evidence="2">Uncharacterized protein</fullName>
    </submittedName>
</protein>
<evidence type="ECO:0000313" key="3">
    <source>
        <dbReference type="Proteomes" id="UP001642484"/>
    </source>
</evidence>
<sequence>MISGTSRNVTSFMLRALVVLDTSKSRAVEQWNSAHPEQKIEAGHVILEVNGARDPRRMLRQLRKSSKVEILMNKQPSPEQVCVFQAALELRRKPALPTVEEGLEVTSPCASVEPCLLVSEGPKAAQAVTFAMRIWSPRPPTTSSCLAARNFTESVHEREPQSVATPGAPQRRVRRTNGL</sequence>
<dbReference type="EMBL" id="CAXAMN010016280">
    <property type="protein sequence ID" value="CAK9047794.1"/>
    <property type="molecule type" value="Genomic_DNA"/>
</dbReference>